<feature type="chain" id="PRO_5013270040" description="Lipoprotein" evidence="1">
    <location>
        <begin position="21"/>
        <end position="150"/>
    </location>
</feature>
<dbReference type="Proteomes" id="UP000187941">
    <property type="component" value="Chromosome"/>
</dbReference>
<evidence type="ECO:0000313" key="2">
    <source>
        <dbReference type="EMBL" id="AQG79398.1"/>
    </source>
</evidence>
<dbReference type="KEGG" id="smon:AWR27_08745"/>
<sequence>MKLRLLSSYVLLLLVLNACQKPDDNATATCQPPTALTALGPCESGIGTTLLVASGFTDAPNSQFVFQLYPQSDTLSADVSIKRNKWGTVSANRERTFVLDSVLRTAPKFFVKLTMTCNGIPLATSAFAFIKRPARADDYENCYRWIPQKL</sequence>
<organism evidence="2 3">
    <name type="scientific">Spirosoma montaniterrae</name>
    <dbReference type="NCBI Taxonomy" id="1178516"/>
    <lineage>
        <taxon>Bacteria</taxon>
        <taxon>Pseudomonadati</taxon>
        <taxon>Bacteroidota</taxon>
        <taxon>Cytophagia</taxon>
        <taxon>Cytophagales</taxon>
        <taxon>Cytophagaceae</taxon>
        <taxon>Spirosoma</taxon>
    </lineage>
</organism>
<evidence type="ECO:0008006" key="4">
    <source>
        <dbReference type="Google" id="ProtNLM"/>
    </source>
</evidence>
<dbReference type="AlphaFoldDB" id="A0A1P9WVP5"/>
<name>A0A1P9WVP5_9BACT</name>
<keyword evidence="3" id="KW-1185">Reference proteome</keyword>
<keyword evidence="1" id="KW-0732">Signal</keyword>
<dbReference type="RefSeq" id="WP_077130834.1">
    <property type="nucleotide sequence ID" value="NZ_CP014263.1"/>
</dbReference>
<evidence type="ECO:0000313" key="3">
    <source>
        <dbReference type="Proteomes" id="UP000187941"/>
    </source>
</evidence>
<gene>
    <name evidence="2" type="ORF">AWR27_08745</name>
</gene>
<dbReference type="OrthoDB" id="959360at2"/>
<dbReference type="EMBL" id="CP014263">
    <property type="protein sequence ID" value="AQG79398.1"/>
    <property type="molecule type" value="Genomic_DNA"/>
</dbReference>
<evidence type="ECO:0000256" key="1">
    <source>
        <dbReference type="SAM" id="SignalP"/>
    </source>
</evidence>
<protein>
    <recommendedName>
        <fullName evidence="4">Lipoprotein</fullName>
    </recommendedName>
</protein>
<proteinExistence type="predicted"/>
<accession>A0A1P9WVP5</accession>
<reference evidence="2 3" key="1">
    <citation type="submission" date="2016-01" db="EMBL/GenBank/DDBJ databases">
        <authorList>
            <person name="Oliw E.H."/>
        </authorList>
    </citation>
    <scope>NUCLEOTIDE SEQUENCE [LARGE SCALE GENOMIC DNA]</scope>
    <source>
        <strain evidence="2 3">DY10</strain>
    </source>
</reference>
<feature type="signal peptide" evidence="1">
    <location>
        <begin position="1"/>
        <end position="20"/>
    </location>
</feature>